<dbReference type="RefSeq" id="WP_009136545.1">
    <property type="nucleotide sequence ID" value="NZ_JH594596.1"/>
</dbReference>
<dbReference type="EMBL" id="ADMC01000022">
    <property type="protein sequence ID" value="EHP47544.1"/>
    <property type="molecule type" value="Genomic_DNA"/>
</dbReference>
<comment type="caution">
    <text evidence="1">The sequence shown here is derived from an EMBL/GenBank/DDBJ whole genome shotgun (WGS) entry which is preliminary data.</text>
</comment>
<keyword evidence="2" id="KW-1185">Reference proteome</keyword>
<name>H1DGL1_9BACT</name>
<dbReference type="Proteomes" id="UP000004892">
    <property type="component" value="Unassembled WGS sequence"/>
</dbReference>
<protein>
    <recommendedName>
        <fullName evidence="3">DUF4062 domain-containing protein</fullName>
    </recommendedName>
</protein>
<proteinExistence type="predicted"/>
<organism evidence="1 2">
    <name type="scientific">Odoribacter laneus YIT 12061</name>
    <dbReference type="NCBI Taxonomy" id="742817"/>
    <lineage>
        <taxon>Bacteria</taxon>
        <taxon>Pseudomonadati</taxon>
        <taxon>Bacteroidota</taxon>
        <taxon>Bacteroidia</taxon>
        <taxon>Bacteroidales</taxon>
        <taxon>Odoribacteraceae</taxon>
        <taxon>Odoribacter</taxon>
    </lineage>
</organism>
<dbReference type="HOGENOM" id="CLU_698022_0_0_10"/>
<dbReference type="AlphaFoldDB" id="H1DGL1"/>
<sequence>MSLFIGEKSTYPSTGEYAQDVINSQIGDEYDIFLGILWTRFGSKTLNYESGTEEEFYRALERNQKANKVHIMMYFNIEGVPLDSLDIEQYSKVRSFQKRIAELGCYYFTYVGSENFKNDLRTHLYKVIKNWNVNNTSSTTNMNLSNLPVIIESTEDEVVELGLLEFQDVLNTKSEEAVKALNEITASTAWIGEQISEYAQKLNIINEQKPVNQIQLAKGIINSSAKTMNQYAMKIEQPIQNWIASFEEIVGALKGLLQVSDNIISEESWRENKEALHLLLTNIDSSYEQLVEFYKSVKGLPKMTQYIILAKKNVCSKLKQLLDSTDKCKISANEMIDLINKKLYDMDKL</sequence>
<reference evidence="1 2" key="1">
    <citation type="submission" date="2012-01" db="EMBL/GenBank/DDBJ databases">
        <title>The Genome Sequence of Odoribacter laneus YIT 12061.</title>
        <authorList>
            <consortium name="The Broad Institute Genome Sequencing Platform"/>
            <person name="Earl A."/>
            <person name="Ward D."/>
            <person name="Feldgarden M."/>
            <person name="Gevers D."/>
            <person name="Morotomi M."/>
            <person name="Young S.K."/>
            <person name="Zeng Q."/>
            <person name="Gargeya S."/>
            <person name="Fitzgerald M."/>
            <person name="Haas B."/>
            <person name="Abouelleil A."/>
            <person name="Alvarado L."/>
            <person name="Arachchi H.M."/>
            <person name="Berlin A."/>
            <person name="Chapman S.B."/>
            <person name="Gearin G."/>
            <person name="Goldberg J."/>
            <person name="Griggs A."/>
            <person name="Gujja S."/>
            <person name="Hansen M."/>
            <person name="Heiman D."/>
            <person name="Howarth C."/>
            <person name="Larimer J."/>
            <person name="Lui A."/>
            <person name="MacDonald P.J.P."/>
            <person name="McCowen C."/>
            <person name="Montmayeur A."/>
            <person name="Murphy C."/>
            <person name="Neiman D."/>
            <person name="Pearson M."/>
            <person name="Priest M."/>
            <person name="Roberts A."/>
            <person name="Saif S."/>
            <person name="Shea T."/>
            <person name="Sisk P."/>
            <person name="Stolte C."/>
            <person name="Sykes S."/>
            <person name="Wortman J."/>
            <person name="Nusbaum C."/>
            <person name="Birren B."/>
        </authorList>
    </citation>
    <scope>NUCLEOTIDE SEQUENCE [LARGE SCALE GENOMIC DNA]</scope>
    <source>
        <strain evidence="1 2">YIT 12061</strain>
    </source>
</reference>
<dbReference type="STRING" id="742817.HMPREF9449_01397"/>
<evidence type="ECO:0000313" key="2">
    <source>
        <dbReference type="Proteomes" id="UP000004892"/>
    </source>
</evidence>
<dbReference type="eggNOG" id="COG5635">
    <property type="taxonomic scope" value="Bacteria"/>
</dbReference>
<dbReference type="PATRIC" id="fig|742817.3.peg.1481"/>
<gene>
    <name evidence="1" type="ORF">HMPREF9449_01397</name>
</gene>
<evidence type="ECO:0000313" key="1">
    <source>
        <dbReference type="EMBL" id="EHP47544.1"/>
    </source>
</evidence>
<accession>H1DGL1</accession>
<dbReference type="GeneID" id="98068970"/>
<evidence type="ECO:0008006" key="3">
    <source>
        <dbReference type="Google" id="ProtNLM"/>
    </source>
</evidence>